<evidence type="ECO:0000313" key="2">
    <source>
        <dbReference type="EMBL" id="EGV62988.1"/>
    </source>
</evidence>
<organism evidence="3">
    <name type="scientific">Candida tenuis (strain ATCC 10573 / BCRC 21748 / CBS 615 / JCM 9827 / NBRC 10315 / NRRL Y-1498 / VKM Y-70)</name>
    <name type="common">Yeast</name>
    <name type="synonym">Yamadazyma tenuis</name>
    <dbReference type="NCBI Taxonomy" id="590646"/>
    <lineage>
        <taxon>Eukaryota</taxon>
        <taxon>Fungi</taxon>
        <taxon>Dikarya</taxon>
        <taxon>Ascomycota</taxon>
        <taxon>Saccharomycotina</taxon>
        <taxon>Pichiomycetes</taxon>
        <taxon>Debaryomycetaceae</taxon>
        <taxon>Yamadazyma</taxon>
    </lineage>
</organism>
<dbReference type="eggNOG" id="ENOG502QQIE">
    <property type="taxonomic scope" value="Eukaryota"/>
</dbReference>
<dbReference type="InterPro" id="IPR049192">
    <property type="entry name" value="DUF4246_C"/>
</dbReference>
<dbReference type="EMBL" id="GL996524">
    <property type="protein sequence ID" value="EGV62988.1"/>
    <property type="molecule type" value="Genomic_DNA"/>
</dbReference>
<evidence type="ECO:0000313" key="3">
    <source>
        <dbReference type="Proteomes" id="UP000000707"/>
    </source>
</evidence>
<dbReference type="PANTHER" id="PTHR33119:SF1">
    <property type="entry name" value="FE2OG DIOXYGENASE DOMAIN-CONTAINING PROTEIN"/>
    <property type="match status" value="1"/>
</dbReference>
<gene>
    <name evidence="2" type="ORF">CANTEDRAFT_114303</name>
</gene>
<keyword evidence="3" id="KW-1185">Reference proteome</keyword>
<dbReference type="STRING" id="590646.G3B6Q4"/>
<dbReference type="InterPro" id="IPR025340">
    <property type="entry name" value="DUF4246"/>
</dbReference>
<evidence type="ECO:0000259" key="1">
    <source>
        <dbReference type="Pfam" id="PF14033"/>
    </source>
</evidence>
<reference evidence="2 3" key="1">
    <citation type="journal article" date="2011" name="Proc. Natl. Acad. Sci. U.S.A.">
        <title>Comparative genomics of xylose-fermenting fungi for enhanced biofuel production.</title>
        <authorList>
            <person name="Wohlbach D.J."/>
            <person name="Kuo A."/>
            <person name="Sato T.K."/>
            <person name="Potts K.M."/>
            <person name="Salamov A.A."/>
            <person name="LaButti K.M."/>
            <person name="Sun H."/>
            <person name="Clum A."/>
            <person name="Pangilinan J.L."/>
            <person name="Lindquist E.A."/>
            <person name="Lucas S."/>
            <person name="Lapidus A."/>
            <person name="Jin M."/>
            <person name="Gunawan C."/>
            <person name="Balan V."/>
            <person name="Dale B.E."/>
            <person name="Jeffries T.W."/>
            <person name="Zinkel R."/>
            <person name="Barry K.W."/>
            <person name="Grigoriev I.V."/>
            <person name="Gasch A.P."/>
        </authorList>
    </citation>
    <scope>NUCLEOTIDE SEQUENCE [LARGE SCALE GENOMIC DNA]</scope>
    <source>
        <strain evidence="3">ATCC 10573 / BCRC 21748 / CBS 615 / JCM 9827 / NBRC 10315 / NRRL Y-1498 / VKM Y-70</strain>
    </source>
</reference>
<dbReference type="OrthoDB" id="415532at2759"/>
<protein>
    <recommendedName>
        <fullName evidence="1">DUF4246 domain-containing protein</fullName>
    </recommendedName>
</protein>
<name>G3B6Q4_CANTC</name>
<dbReference type="HOGENOM" id="CLU_2903989_0_0_1"/>
<dbReference type="Proteomes" id="UP000000707">
    <property type="component" value="Unassembled WGS sequence"/>
</dbReference>
<dbReference type="AlphaFoldDB" id="G3B6Q4"/>
<dbReference type="PANTHER" id="PTHR33119">
    <property type="entry name" value="IFI3P"/>
    <property type="match status" value="1"/>
</dbReference>
<dbReference type="Pfam" id="PF14033">
    <property type="entry name" value="DUF4246"/>
    <property type="match status" value="1"/>
</dbReference>
<proteinExistence type="predicted"/>
<sequence>MVPRVHQGTDPVDGDIFNAEYHAKVIVKLANIELTPENSTYAGGSWHLEGCINEDIVAIVLY</sequence>
<feature type="domain" description="DUF4246" evidence="1">
    <location>
        <begin position="17"/>
        <end position="62"/>
    </location>
</feature>
<accession>G3B6Q4</accession>